<evidence type="ECO:0000313" key="2">
    <source>
        <dbReference type="Proteomes" id="UP000248918"/>
    </source>
</evidence>
<name>A0A329BV41_9BURK</name>
<dbReference type="EMBL" id="QLTK01000022">
    <property type="protein sequence ID" value="RAS22875.1"/>
    <property type="molecule type" value="Genomic_DNA"/>
</dbReference>
<gene>
    <name evidence="1" type="ORF">BX591_12280</name>
</gene>
<reference evidence="1 2" key="1">
    <citation type="submission" date="2018-06" db="EMBL/GenBank/DDBJ databases">
        <title>Genomic Encyclopedia of Type Strains, Phase III (KMG-III): the genomes of soil and plant-associated and newly described type strains.</title>
        <authorList>
            <person name="Whitman W."/>
        </authorList>
    </citation>
    <scope>NUCLEOTIDE SEQUENCE [LARGE SCALE GENOMIC DNA]</scope>
    <source>
        <strain evidence="1 2">LMG 23644</strain>
    </source>
</reference>
<evidence type="ECO:0000313" key="1">
    <source>
        <dbReference type="EMBL" id="RAS22875.1"/>
    </source>
</evidence>
<sequence length="138" mass="15120">MAKLPVDATAFTVFDMHELDAGLALAGDELAAVFFWGSNRFNYEVATKAMLAQPEALRAPGLRWFHRNVCEHCGLGWRFMLHGGPAWFFFCAAKVSAGRLAGAASGSSKPRSPRFAGRFGHSIRALRPVVRRAAARKQ</sequence>
<organism evidence="1 2">
    <name type="scientific">Paraburkholderia bryophila</name>
    <dbReference type="NCBI Taxonomy" id="420952"/>
    <lineage>
        <taxon>Bacteria</taxon>
        <taxon>Pseudomonadati</taxon>
        <taxon>Pseudomonadota</taxon>
        <taxon>Betaproteobacteria</taxon>
        <taxon>Burkholderiales</taxon>
        <taxon>Burkholderiaceae</taxon>
        <taxon>Paraburkholderia</taxon>
    </lineage>
</organism>
<dbReference type="RefSeq" id="WP_420849420.1">
    <property type="nucleotide sequence ID" value="NZ_CADFFP010000024.1"/>
</dbReference>
<comment type="caution">
    <text evidence="1">The sequence shown here is derived from an EMBL/GenBank/DDBJ whole genome shotgun (WGS) entry which is preliminary data.</text>
</comment>
<proteinExistence type="predicted"/>
<protein>
    <submittedName>
        <fullName evidence="1">Uncharacterized protein</fullName>
    </submittedName>
</protein>
<dbReference type="Proteomes" id="UP000248918">
    <property type="component" value="Unassembled WGS sequence"/>
</dbReference>
<dbReference type="AlphaFoldDB" id="A0A329BV41"/>
<accession>A0A329BV41</accession>